<organism evidence="1 2">
    <name type="scientific">Agrobacterium genomosp. 2 str. CFBP 5494</name>
    <dbReference type="NCBI Taxonomy" id="1183436"/>
    <lineage>
        <taxon>Bacteria</taxon>
        <taxon>Pseudomonadati</taxon>
        <taxon>Pseudomonadota</taxon>
        <taxon>Alphaproteobacteria</taxon>
        <taxon>Hyphomicrobiales</taxon>
        <taxon>Rhizobiaceae</taxon>
        <taxon>Rhizobium/Agrobacterium group</taxon>
        <taxon>Agrobacterium</taxon>
        <taxon>Agrobacterium tumefaciens complex</taxon>
    </lineage>
</organism>
<evidence type="ECO:0000313" key="1">
    <source>
        <dbReference type="EMBL" id="CUX03901.1"/>
    </source>
</evidence>
<dbReference type="InterPro" id="IPR036336">
    <property type="entry name" value="Tscrpt_rep_TraM_sf"/>
</dbReference>
<keyword evidence="2" id="KW-1185">Reference proteome</keyword>
<proteinExistence type="predicted"/>
<name>A0A9W5F3C7_9HYPH</name>
<dbReference type="EMBL" id="FBVY01000049">
    <property type="protein sequence ID" value="CUX03901.1"/>
    <property type="molecule type" value="Genomic_DNA"/>
</dbReference>
<comment type="caution">
    <text evidence="1">The sequence shown here is derived from an EMBL/GenBank/DDBJ whole genome shotgun (WGS) entry which is preliminary data.</text>
</comment>
<protein>
    <submittedName>
        <fullName evidence="1">Transcriptional repressor TraM (Modular protein)</fullName>
    </submittedName>
</protein>
<accession>A0A9W5F3C7</accession>
<evidence type="ECO:0000313" key="2">
    <source>
        <dbReference type="Proteomes" id="UP000191933"/>
    </source>
</evidence>
<reference evidence="1 2" key="1">
    <citation type="submission" date="2016-01" db="EMBL/GenBank/DDBJ databases">
        <authorList>
            <person name="Regsiter A."/>
            <person name="william w."/>
        </authorList>
    </citation>
    <scope>NUCLEOTIDE SEQUENCE [LARGE SCALE GENOMIC DNA]</scope>
    <source>
        <strain evidence="1 2">CFBP 5494</strain>
    </source>
</reference>
<sequence length="139" mass="14837">MSRFLGTKGPWAGTCSVTNSPIARGQEQCGGVPRIRLGGAMSKEENGTIEDVDLRPLVGLLAGVPERIIEGLTVEAIKKHRDLVEKAEILFQNLPTNAQGGIDGNDAAQIDYFAAAIEMHAQMSALTTLLKILGRTPKV</sequence>
<gene>
    <name evidence="1" type="ORF">AGR2A_pc0066</name>
</gene>
<dbReference type="Gene3D" id="1.10.287.160">
    <property type="entry name" value="HR1 repeat"/>
    <property type="match status" value="1"/>
</dbReference>
<dbReference type="Proteomes" id="UP000191933">
    <property type="component" value="Unassembled WGS sequence"/>
</dbReference>
<dbReference type="AlphaFoldDB" id="A0A9W5F3C7"/>
<dbReference type="Pfam" id="PF09228">
    <property type="entry name" value="Prok-TraM"/>
    <property type="match status" value="1"/>
</dbReference>
<dbReference type="SUPFAM" id="SSF109631">
    <property type="entry name" value="Transcriptional repressor TraM"/>
    <property type="match status" value="1"/>
</dbReference>
<dbReference type="GO" id="GO:0045892">
    <property type="term" value="P:negative regulation of DNA-templated transcription"/>
    <property type="evidence" value="ECO:0007669"/>
    <property type="project" value="InterPro"/>
</dbReference>
<dbReference type="InterPro" id="IPR015309">
    <property type="entry name" value="Tscrpt_rep_TraM"/>
</dbReference>